<protein>
    <recommendedName>
        <fullName evidence="3">LysR substrate-binding domain-containing protein</fullName>
    </recommendedName>
</protein>
<evidence type="ECO:0008006" key="3">
    <source>
        <dbReference type="Google" id="ProtNLM"/>
    </source>
</evidence>
<sequence length="108" mass="11635">MRYTAHAVTTLEASITHVGLGHGIRFISGSCRHLMPRPGVRYVAVSDLPPCEAGARLACRASGPARPHGAAAVLRARTRCTDVGRRPDGEPGWWWEALEGRDIPGQPD</sequence>
<proteinExistence type="predicted"/>
<name>A0A1D3DS88_9ACTN</name>
<organism evidence="1 2">
    <name type="scientific">Streptomyces thermolilacinus SPC6</name>
    <dbReference type="NCBI Taxonomy" id="1306406"/>
    <lineage>
        <taxon>Bacteria</taxon>
        <taxon>Bacillati</taxon>
        <taxon>Actinomycetota</taxon>
        <taxon>Actinomycetes</taxon>
        <taxon>Kitasatosporales</taxon>
        <taxon>Streptomycetaceae</taxon>
        <taxon>Streptomyces</taxon>
    </lineage>
</organism>
<reference evidence="1 2" key="1">
    <citation type="journal article" date="2013" name="Genome Announc.">
        <title>Genome Sequence of Streptomyces violaceusniger Strain SPC6, a Halotolerant Streptomycete That Exhibits Rapid Growth and Development.</title>
        <authorList>
            <person name="Chen X."/>
            <person name="Zhang B."/>
            <person name="Zhang W."/>
            <person name="Wu X."/>
            <person name="Zhang M."/>
            <person name="Chen T."/>
            <person name="Liu G."/>
            <person name="Dyson P."/>
        </authorList>
    </citation>
    <scope>NUCLEOTIDE SEQUENCE [LARGE SCALE GENOMIC DNA]</scope>
    <source>
        <strain evidence="1 2">SPC6</strain>
    </source>
</reference>
<gene>
    <name evidence="1" type="ORF">J116_012485</name>
</gene>
<dbReference type="EMBL" id="ASHX02000001">
    <property type="protein sequence ID" value="OEJ95181.1"/>
    <property type="molecule type" value="Genomic_DNA"/>
</dbReference>
<evidence type="ECO:0000313" key="2">
    <source>
        <dbReference type="Proteomes" id="UP000095329"/>
    </source>
</evidence>
<evidence type="ECO:0000313" key="1">
    <source>
        <dbReference type="EMBL" id="OEJ95181.1"/>
    </source>
</evidence>
<dbReference type="Proteomes" id="UP000095329">
    <property type="component" value="Unassembled WGS sequence"/>
</dbReference>
<dbReference type="AlphaFoldDB" id="A0A1D3DS88"/>
<comment type="caution">
    <text evidence="1">The sequence shown here is derived from an EMBL/GenBank/DDBJ whole genome shotgun (WGS) entry which is preliminary data.</text>
</comment>
<accession>A0A1D3DS88</accession>
<dbReference type="RefSeq" id="WP_023587409.1">
    <property type="nucleotide sequence ID" value="NZ_ASHX02000001.1"/>
</dbReference>
<dbReference type="STRING" id="1306406.J116_012485"/>
<keyword evidence="2" id="KW-1185">Reference proteome</keyword>